<dbReference type="SUPFAM" id="SSF56601">
    <property type="entry name" value="beta-lactamase/transpeptidase-like"/>
    <property type="match status" value="1"/>
</dbReference>
<feature type="chain" id="PRO_5010985416" evidence="3">
    <location>
        <begin position="26"/>
        <end position="495"/>
    </location>
</feature>
<dbReference type="NCBIfam" id="TIGR00666">
    <property type="entry name" value="PBP4"/>
    <property type="match status" value="1"/>
</dbReference>
<protein>
    <submittedName>
        <fullName evidence="4">D-alanyl-D-alanine carboxypeptidase DacB</fullName>
        <ecNumber evidence="4">3.4.16.4</ecNumber>
    </submittedName>
</protein>
<keyword evidence="2 4" id="KW-0378">Hydrolase</keyword>
<feature type="signal peptide" evidence="3">
    <location>
        <begin position="1"/>
        <end position="25"/>
    </location>
</feature>
<dbReference type="Gene3D" id="3.40.710.10">
    <property type="entry name" value="DD-peptidase/beta-lactamase superfamily"/>
    <property type="match status" value="1"/>
</dbReference>
<dbReference type="PANTHER" id="PTHR30023:SF0">
    <property type="entry name" value="PENICILLIN-SENSITIVE CARBOXYPEPTIDASE A"/>
    <property type="match status" value="1"/>
</dbReference>
<keyword evidence="3" id="KW-0732">Signal</keyword>
<evidence type="ECO:0000256" key="3">
    <source>
        <dbReference type="SAM" id="SignalP"/>
    </source>
</evidence>
<keyword evidence="5" id="KW-1185">Reference proteome</keyword>
<dbReference type="Proteomes" id="UP000193077">
    <property type="component" value="Unassembled WGS sequence"/>
</dbReference>
<evidence type="ECO:0000256" key="2">
    <source>
        <dbReference type="ARBA" id="ARBA00022801"/>
    </source>
</evidence>
<dbReference type="PANTHER" id="PTHR30023">
    <property type="entry name" value="D-ALANYL-D-ALANINE CARBOXYPEPTIDASE"/>
    <property type="match status" value="1"/>
</dbReference>
<sequence>MSGLITRRFLLGALGAISVPGTGFANAPVTSLRPQMRGLGGAPQGGPETVIKASGLSGDVAFAVADAKTGLQLEAVGSASGLPPASVAKALTALYALDVLGAGHVFRTELVATGPVKNGVLRGDLVLVGGGDPTLDTNSLAKMAGNLKAAGVREVRGAFKVYDGALPYVRSIDPAQPDHLGYSPSVAGIALNFNRVHFEWKRGGKGYTVAMDARSNKYKPQVAMAQMQVKNRRLPVYTYEETQRVDKWTVASQALGKGGSRWLPVRKPALYAGDVFQTLARANGIVLKNPKIAKARPGGTVLTVHQSAPLQSILKGMLKYSTNLTAEMVGMFATAARSGTPNSLKSSAQEMSRWAAAKYGMKGTSLVDHSGLGDASRMTPQDLLGALVQVHKQGILRPLLKPFAMRDSKGRVLKSHPIKVDAKTGTLNFVSGLGGFMTAADGTELAFAIFTADTAKRSRIKRADREVPEGARAWNRRSKRLQQKLIERWGALYGS</sequence>
<dbReference type="GO" id="GO:0006508">
    <property type="term" value="P:proteolysis"/>
    <property type="evidence" value="ECO:0007669"/>
    <property type="project" value="InterPro"/>
</dbReference>
<dbReference type="AlphaFoldDB" id="A0A1Y5TM13"/>
<accession>A0A1Y5TM13</accession>
<evidence type="ECO:0000313" key="4">
    <source>
        <dbReference type="EMBL" id="SLN67223.1"/>
    </source>
</evidence>
<dbReference type="EMBL" id="FWFO01000004">
    <property type="protein sequence ID" value="SLN67223.1"/>
    <property type="molecule type" value="Genomic_DNA"/>
</dbReference>
<dbReference type="Pfam" id="PF02113">
    <property type="entry name" value="Peptidase_S13"/>
    <property type="match status" value="1"/>
</dbReference>
<proteinExistence type="inferred from homology"/>
<dbReference type="EC" id="3.4.16.4" evidence="4"/>
<gene>
    <name evidence="4" type="primary">dacB</name>
    <name evidence="4" type="ORF">TRL7639_03862</name>
</gene>
<dbReference type="PRINTS" id="PR00922">
    <property type="entry name" value="DADACBPTASE3"/>
</dbReference>
<dbReference type="InterPro" id="IPR000667">
    <property type="entry name" value="Peptidase_S13"/>
</dbReference>
<dbReference type="InterPro" id="IPR012338">
    <property type="entry name" value="Beta-lactam/transpept-like"/>
</dbReference>
<keyword evidence="4" id="KW-0121">Carboxypeptidase</keyword>
<evidence type="ECO:0000313" key="5">
    <source>
        <dbReference type="Proteomes" id="UP000193077"/>
    </source>
</evidence>
<dbReference type="Gene3D" id="3.50.80.20">
    <property type="entry name" value="D-Ala-D-Ala carboxypeptidase C, peptidase S13"/>
    <property type="match status" value="1"/>
</dbReference>
<organism evidence="4 5">
    <name type="scientific">Falsiruegeria litorea R37</name>
    <dbReference type="NCBI Taxonomy" id="1200284"/>
    <lineage>
        <taxon>Bacteria</taxon>
        <taxon>Pseudomonadati</taxon>
        <taxon>Pseudomonadota</taxon>
        <taxon>Alphaproteobacteria</taxon>
        <taxon>Rhodobacterales</taxon>
        <taxon>Roseobacteraceae</taxon>
        <taxon>Falsiruegeria</taxon>
    </lineage>
</organism>
<dbReference type="RefSeq" id="WP_085797492.1">
    <property type="nucleotide sequence ID" value="NZ_FWFO01000004.1"/>
</dbReference>
<evidence type="ECO:0000256" key="1">
    <source>
        <dbReference type="ARBA" id="ARBA00006096"/>
    </source>
</evidence>
<dbReference type="GO" id="GO:0000270">
    <property type="term" value="P:peptidoglycan metabolic process"/>
    <property type="evidence" value="ECO:0007669"/>
    <property type="project" value="TreeGrafter"/>
</dbReference>
<comment type="similarity">
    <text evidence="1">Belongs to the peptidase S13 family.</text>
</comment>
<dbReference type="OrthoDB" id="5372081at2"/>
<reference evidence="4 5" key="1">
    <citation type="submission" date="2017-03" db="EMBL/GenBank/DDBJ databases">
        <authorList>
            <person name="Afonso C.L."/>
            <person name="Miller P.J."/>
            <person name="Scott M.A."/>
            <person name="Spackman E."/>
            <person name="Goraichik I."/>
            <person name="Dimitrov K.M."/>
            <person name="Suarez D.L."/>
            <person name="Swayne D.E."/>
        </authorList>
    </citation>
    <scope>NUCLEOTIDE SEQUENCE [LARGE SCALE GENOMIC DNA]</scope>
    <source>
        <strain evidence="4 5">CECT 7639</strain>
    </source>
</reference>
<keyword evidence="4" id="KW-0645">Protease</keyword>
<dbReference type="GO" id="GO:0009002">
    <property type="term" value="F:serine-type D-Ala-D-Ala carboxypeptidase activity"/>
    <property type="evidence" value="ECO:0007669"/>
    <property type="project" value="UniProtKB-EC"/>
</dbReference>
<name>A0A1Y5TM13_9RHOB</name>